<reference evidence="4" key="1">
    <citation type="journal article" date="2019" name="Int. J. Syst. Evol. Microbiol.">
        <title>The Global Catalogue of Microorganisms (GCM) 10K type strain sequencing project: providing services to taxonomists for standard genome sequencing and annotation.</title>
        <authorList>
            <consortium name="The Broad Institute Genomics Platform"/>
            <consortium name="The Broad Institute Genome Sequencing Center for Infectious Disease"/>
            <person name="Wu L."/>
            <person name="Ma J."/>
        </authorList>
    </citation>
    <scope>NUCLEOTIDE SEQUENCE [LARGE SCALE GENOMIC DNA]</scope>
    <source>
        <strain evidence="4">JCM 18531</strain>
    </source>
</reference>
<evidence type="ECO:0000256" key="2">
    <source>
        <dbReference type="SAM" id="Phobius"/>
    </source>
</evidence>
<keyword evidence="2" id="KW-0472">Membrane</keyword>
<feature type="transmembrane region" description="Helical" evidence="2">
    <location>
        <begin position="37"/>
        <end position="58"/>
    </location>
</feature>
<accession>A0ABP8Y5G1</accession>
<keyword evidence="4" id="KW-1185">Reference proteome</keyword>
<proteinExistence type="predicted"/>
<evidence type="ECO:0000256" key="1">
    <source>
        <dbReference type="SAM" id="MobiDB-lite"/>
    </source>
</evidence>
<sequence length="99" mass="10846">MEDARDGMSVEDSIGSAKPPRPPKAARPQDPERSKRLLLQVIAVAAVATAVFSGVGAWETHQDRGQTKTIYCAFYDDTESSGDDSYDKQQKKLRDDLGC</sequence>
<keyword evidence="2" id="KW-1133">Transmembrane helix</keyword>
<name>A0ABP8Y5G1_9ACTN</name>
<organism evidence="3 4">
    <name type="scientific">Nocardioides conyzicola</name>
    <dbReference type="NCBI Taxonomy" id="1651781"/>
    <lineage>
        <taxon>Bacteria</taxon>
        <taxon>Bacillati</taxon>
        <taxon>Actinomycetota</taxon>
        <taxon>Actinomycetes</taxon>
        <taxon>Propionibacteriales</taxon>
        <taxon>Nocardioidaceae</taxon>
        <taxon>Nocardioides</taxon>
    </lineage>
</organism>
<keyword evidence="2" id="KW-0812">Transmembrane</keyword>
<gene>
    <name evidence="3" type="ORF">GCM10023349_47270</name>
</gene>
<dbReference type="RefSeq" id="WP_345524234.1">
    <property type="nucleotide sequence ID" value="NZ_BAABKM010000005.1"/>
</dbReference>
<protein>
    <submittedName>
        <fullName evidence="3">Uncharacterized protein</fullName>
    </submittedName>
</protein>
<comment type="caution">
    <text evidence="3">The sequence shown here is derived from an EMBL/GenBank/DDBJ whole genome shotgun (WGS) entry which is preliminary data.</text>
</comment>
<dbReference type="Proteomes" id="UP001499974">
    <property type="component" value="Unassembled WGS sequence"/>
</dbReference>
<evidence type="ECO:0000313" key="3">
    <source>
        <dbReference type="EMBL" id="GAA4721408.1"/>
    </source>
</evidence>
<feature type="region of interest" description="Disordered" evidence="1">
    <location>
        <begin position="1"/>
        <end position="33"/>
    </location>
</feature>
<evidence type="ECO:0000313" key="4">
    <source>
        <dbReference type="Proteomes" id="UP001499974"/>
    </source>
</evidence>
<feature type="compositionally biased region" description="Basic and acidic residues" evidence="1">
    <location>
        <begin position="85"/>
        <end position="99"/>
    </location>
</feature>
<feature type="region of interest" description="Disordered" evidence="1">
    <location>
        <begin position="78"/>
        <end position="99"/>
    </location>
</feature>
<dbReference type="EMBL" id="BAABKM010000005">
    <property type="protein sequence ID" value="GAA4721408.1"/>
    <property type="molecule type" value="Genomic_DNA"/>
</dbReference>